<evidence type="ECO:0000313" key="2">
    <source>
        <dbReference type="Proteomes" id="UP000541154"/>
    </source>
</evidence>
<protein>
    <submittedName>
        <fullName evidence="1">Uncharacterized protein</fullName>
    </submittedName>
</protein>
<accession>A0A8H6A925</accession>
<dbReference type="EMBL" id="SPNV01000039">
    <property type="protein sequence ID" value="KAF5864116.1"/>
    <property type="molecule type" value="Genomic_DNA"/>
</dbReference>
<reference evidence="1 2" key="1">
    <citation type="submission" date="2019-04" db="EMBL/GenBank/DDBJ databases">
        <title>Aspergillus burnettii sp. nov., novel species from soil in southeast Queensland.</title>
        <authorList>
            <person name="Gilchrist C.L.M."/>
            <person name="Pitt J.I."/>
            <person name="Lange L."/>
            <person name="Lacey H.J."/>
            <person name="Vuong D."/>
            <person name="Midgley D.J."/>
            <person name="Greenfield P."/>
            <person name="Bradbury M."/>
            <person name="Lacey E."/>
            <person name="Busk P.K."/>
            <person name="Pilgaard B."/>
            <person name="Chooi Y.H."/>
            <person name="Piggott A.M."/>
        </authorList>
    </citation>
    <scope>NUCLEOTIDE SEQUENCE [LARGE SCALE GENOMIC DNA]</scope>
    <source>
        <strain evidence="1 2">FRR 5400</strain>
    </source>
</reference>
<gene>
    <name evidence="1" type="ORF">ETB97_008522</name>
</gene>
<dbReference type="Proteomes" id="UP000541154">
    <property type="component" value="Unassembled WGS sequence"/>
</dbReference>
<name>A0A8H6A925_PETAA</name>
<sequence>MLVSLLDLPNEDILSGGYGVFHVKYWRDQEQYHDAWTSNPLSLLVNHQISEVTKRRLDSSFTPSSFQLDVILNNEGELHPRWCFLTYPCRHVDDRTATFRVIGTSQTPGWRKYHLLPDEDSPPRILWAFYYLLERFLEVGPLAEHRVTRPGPRTEDMPFTINRLTLDFVSPANKEMLAPADLSFWSWLNGDTDED</sequence>
<evidence type="ECO:0000313" key="1">
    <source>
        <dbReference type="EMBL" id="KAF5864116.1"/>
    </source>
</evidence>
<proteinExistence type="predicted"/>
<keyword evidence="2" id="KW-1185">Reference proteome</keyword>
<organism evidence="1 2">
    <name type="scientific">Petromyces alliaceus</name>
    <name type="common">Aspergillus alliaceus</name>
    <dbReference type="NCBI Taxonomy" id="209559"/>
    <lineage>
        <taxon>Eukaryota</taxon>
        <taxon>Fungi</taxon>
        <taxon>Dikarya</taxon>
        <taxon>Ascomycota</taxon>
        <taxon>Pezizomycotina</taxon>
        <taxon>Eurotiomycetes</taxon>
        <taxon>Eurotiomycetidae</taxon>
        <taxon>Eurotiales</taxon>
        <taxon>Aspergillaceae</taxon>
        <taxon>Aspergillus</taxon>
        <taxon>Aspergillus subgen. Circumdati</taxon>
    </lineage>
</organism>
<dbReference type="AlphaFoldDB" id="A0A8H6A925"/>
<comment type="caution">
    <text evidence="1">The sequence shown here is derived from an EMBL/GenBank/DDBJ whole genome shotgun (WGS) entry which is preliminary data.</text>
</comment>